<organism evidence="3 4">
    <name type="scientific">Gordonia lacunae</name>
    <dbReference type="NCBI Taxonomy" id="417102"/>
    <lineage>
        <taxon>Bacteria</taxon>
        <taxon>Bacillati</taxon>
        <taxon>Actinomycetota</taxon>
        <taxon>Actinomycetes</taxon>
        <taxon>Mycobacteriales</taxon>
        <taxon>Gordoniaceae</taxon>
        <taxon>Gordonia</taxon>
    </lineage>
</organism>
<keyword evidence="4" id="KW-1185">Reference proteome</keyword>
<feature type="domain" description="DUF222" evidence="2">
    <location>
        <begin position="100"/>
        <end position="293"/>
    </location>
</feature>
<evidence type="ECO:0000256" key="1">
    <source>
        <dbReference type="SAM" id="MobiDB-lite"/>
    </source>
</evidence>
<feature type="compositionally biased region" description="Acidic residues" evidence="1">
    <location>
        <begin position="300"/>
        <end position="310"/>
    </location>
</feature>
<dbReference type="RefSeq" id="WP_086533846.1">
    <property type="nucleotide sequence ID" value="NZ_NGFO01000002.1"/>
</dbReference>
<proteinExistence type="predicted"/>
<reference evidence="3 4" key="1">
    <citation type="submission" date="2017-05" db="EMBL/GenBank/DDBJ databases">
        <title>Biotechnological potential of actinobacteria isolated from South African environments.</title>
        <authorList>
            <person name="Le Roes-Hill M."/>
            <person name="Prins A."/>
            <person name="Durrell K.A."/>
        </authorList>
    </citation>
    <scope>NUCLEOTIDE SEQUENCE [LARGE SCALE GENOMIC DNA]</scope>
    <source>
        <strain evidence="3">BS2</strain>
    </source>
</reference>
<dbReference type="EMBL" id="NGFO01000002">
    <property type="protein sequence ID" value="OUC80706.1"/>
    <property type="molecule type" value="Genomic_DNA"/>
</dbReference>
<keyword evidence="3" id="KW-0255">Endonuclease</keyword>
<dbReference type="OrthoDB" id="5242272at2"/>
<gene>
    <name evidence="3" type="ORF">CA982_02945</name>
</gene>
<dbReference type="InterPro" id="IPR003615">
    <property type="entry name" value="HNH_nuc"/>
</dbReference>
<comment type="caution">
    <text evidence="3">The sequence shown here is derived from an EMBL/GenBank/DDBJ whole genome shotgun (WGS) entry which is preliminary data.</text>
</comment>
<dbReference type="STRING" id="417102.CA982_02945"/>
<accession>A0A243QGI4</accession>
<feature type="compositionally biased region" description="Basic and acidic residues" evidence="1">
    <location>
        <begin position="518"/>
        <end position="530"/>
    </location>
</feature>
<keyword evidence="3" id="KW-0540">Nuclease</keyword>
<keyword evidence="3" id="KW-0378">Hydrolase</keyword>
<name>A0A243QGI4_9ACTN</name>
<sequence length="551" mass="59685">MQFGGGATPVAGGEPVCESSLPPVLSDVELSATELVDVITHCASITSAASYRLLTAASLLHEERELDYHMRRTENRDGQASSEAELHRHAAEAAAGIDPYTECGPDGFDQATAELGAALTITAAEARDLIRTGDVLRYRLMLTGNTVACGRIDQRRFTIAMKRTDYVPDADMQTVDAHLAEAILARPPMSTTRFTALVDAIVAKHAPDAVRRRRERATADRAITITPDRFTPGQSRISGSLPITDAAALNARLDAMAASVHSDDPRNKRQRRADAMIALAAHLDTLACRCPQCAPPPVVDLDENDTDTEPGCETGSAAIEPAASAPEPTPVSEPAPVTDTGPHRPVPMFHIVVNLSTLLGLDDDPGFLDGHGLIDADSMRSLLADAQRSFLTTPGTSPAADTAAETRYAPSRKLQTLVRCGELCCTFPGCTQPVWTTDLDHTHPFDHDSPATGGTTTQRNLKPLCRFHHRIKTFGMWRDYQDDYLTAWFQSPTGHTFIGNAFSGRDLFGYLVPGRPPDHPARSHLADQRTTRTTTHRRKIDAWNAANPPPF</sequence>
<dbReference type="CDD" id="cd00085">
    <property type="entry name" value="HNHc"/>
    <property type="match status" value="1"/>
</dbReference>
<feature type="compositionally biased region" description="Low complexity" evidence="1">
    <location>
        <begin position="316"/>
        <end position="326"/>
    </location>
</feature>
<evidence type="ECO:0000313" key="4">
    <source>
        <dbReference type="Proteomes" id="UP000194632"/>
    </source>
</evidence>
<dbReference type="GO" id="GO:0004519">
    <property type="term" value="F:endonuclease activity"/>
    <property type="evidence" value="ECO:0007669"/>
    <property type="project" value="UniProtKB-KW"/>
</dbReference>
<dbReference type="Pfam" id="PF02720">
    <property type="entry name" value="DUF222"/>
    <property type="match status" value="1"/>
</dbReference>
<dbReference type="AlphaFoldDB" id="A0A243QGI4"/>
<dbReference type="Proteomes" id="UP000194632">
    <property type="component" value="Unassembled WGS sequence"/>
</dbReference>
<feature type="region of interest" description="Disordered" evidence="1">
    <location>
        <begin position="518"/>
        <end position="538"/>
    </location>
</feature>
<protein>
    <submittedName>
        <fullName evidence="3">HNH endonuclease</fullName>
    </submittedName>
</protein>
<feature type="region of interest" description="Disordered" evidence="1">
    <location>
        <begin position="300"/>
        <end position="338"/>
    </location>
</feature>
<evidence type="ECO:0000313" key="3">
    <source>
        <dbReference type="EMBL" id="OUC80706.1"/>
    </source>
</evidence>
<evidence type="ECO:0000259" key="2">
    <source>
        <dbReference type="Pfam" id="PF02720"/>
    </source>
</evidence>
<dbReference type="InterPro" id="IPR003870">
    <property type="entry name" value="DUF222"/>
</dbReference>